<reference evidence="3 4" key="1">
    <citation type="journal article" date="2015" name="Antonie Van Leeuwenhoek">
        <title>Streptomyces klenkii sp. nov., isolated from deep marine sediment.</title>
        <authorList>
            <person name="Veyisoglu A."/>
            <person name="Sahin N."/>
        </authorList>
    </citation>
    <scope>NUCLEOTIDE SEQUENCE [LARGE SCALE GENOMIC DNA]</scope>
    <source>
        <strain evidence="3 4">KCTC 29202</strain>
    </source>
</reference>
<proteinExistence type="predicted"/>
<gene>
    <name evidence="3" type="ORF">D7231_03320</name>
</gene>
<comment type="caution">
    <text evidence="3">The sequence shown here is derived from an EMBL/GenBank/DDBJ whole genome shotgun (WGS) entry which is preliminary data.</text>
</comment>
<dbReference type="RefSeq" id="WP_120753349.1">
    <property type="nucleotide sequence ID" value="NZ_RBAM01000001.1"/>
</dbReference>
<organism evidence="3 4">
    <name type="scientific">Streptomyces klenkii</name>
    <dbReference type="NCBI Taxonomy" id="1420899"/>
    <lineage>
        <taxon>Bacteria</taxon>
        <taxon>Bacillati</taxon>
        <taxon>Actinomycetota</taxon>
        <taxon>Actinomycetes</taxon>
        <taxon>Kitasatosporales</taxon>
        <taxon>Streptomycetaceae</taxon>
        <taxon>Streptomyces</taxon>
    </lineage>
</organism>
<keyword evidence="4" id="KW-1185">Reference proteome</keyword>
<dbReference type="EMBL" id="RBAM01000001">
    <property type="protein sequence ID" value="RKN77732.1"/>
    <property type="molecule type" value="Genomic_DNA"/>
</dbReference>
<evidence type="ECO:0000313" key="4">
    <source>
        <dbReference type="Proteomes" id="UP000270343"/>
    </source>
</evidence>
<feature type="domain" description="DUF6603" evidence="2">
    <location>
        <begin position="360"/>
        <end position="868"/>
    </location>
</feature>
<sequence length="1082" mass="114262">MALSLDELLDLFPDSGGDFLLPVDRLRDIPGIGPLLETWLASSDLTVGGAIPNRGEVTVQGTYSFTLVEGPCPVLVSFTVDAAMLVTGMALDFALPATEDDAGEEDSFAPHLVLSASGQGLSAALVLKFSDADDKPKEMTFTATLDGTTVIGDWSSDDGLSWNDVAHAIGSAPADLPDQLVPVLKQVAFAYDKRKRAFVFSAATEYVQLAFASLPHRAGTGATGPRIRVVLLQGKYEAGLADLPSIGDHAPVEDDLVFAGLQAFHLSAALKARKVKALNDLMANTGVNLGLPSRNLTAGASLAVTAGVATTVKNYALVYPLRRKQPVPGPGPVPTPPPSLPAVVQEDPDDIPAQASIPVGATFGPLRVSEIGLSYANGTARITIDATVDAGGIELSASELGFAIGLDHGDWTFRATLSGLGLSYDRPPVKIGGAFLVKESEPPYDMLFAGMAVIEARFAAVKVLGAYARAEGGYPSLFLYGVLGGRKGIGPPPFQVRGIAAGFGYNSSVRLPAPAQTPEFPFISELGHGGVERPPLEVLDDLLDGTGGRPPWLSPAAGQVWFALGIDFTVFQLVDGQALAIVEFGDDFTVAVLGLATAAFPVRRRGSGGKTYAQVQLAMQALYTSRDSMLALAAELTPESYVLDPECRLTGGLAYRTWFGGPHKGDFVFTLGGYHPAFAAELPDHYPVVPRLGFTWGISDVVTVRGEAYCALTPSALMAGGRLEVSFHSGIVEAWLVARVDALVQWNPFYFRLGIGVRIGFAVDLWLFTVRGEVGVDLDVWGPPVGGIATVHLWCIDFDVAFGASGERKPDPIPWSEFQEQLPARDQMLRITPLTGILPEDESTRARRANAGDDRWVVSADGFSFATSTALPASHATAGSRQVSGKALDIRPMQATGQSSVHRLTVLLGGDPFDPFDPDIPEQRRWLLEAVKDNVPEALWGTGDPADEDFTPDPIIEDQLTGLGVTVPKPVDGPTPGRMTDVSLGFERLAPSDALPISPGDRPTGPVPRPWEPGDDPTSIGTIAAGVATTTVPARDALYAELTSLGLAPPSHDRLDDFAALADNTFTAEPMTLSMTLGPATL</sequence>
<dbReference type="InterPro" id="IPR046538">
    <property type="entry name" value="DUF6603"/>
</dbReference>
<evidence type="ECO:0000256" key="1">
    <source>
        <dbReference type="SAM" id="MobiDB-lite"/>
    </source>
</evidence>
<dbReference type="Proteomes" id="UP000270343">
    <property type="component" value="Unassembled WGS sequence"/>
</dbReference>
<dbReference type="Pfam" id="PF20248">
    <property type="entry name" value="DUF6603"/>
    <property type="match status" value="1"/>
</dbReference>
<evidence type="ECO:0000313" key="3">
    <source>
        <dbReference type="EMBL" id="RKN77732.1"/>
    </source>
</evidence>
<name>A0A3B0BXL8_9ACTN</name>
<protein>
    <submittedName>
        <fullName evidence="3">Transcriptional regulator</fullName>
    </submittedName>
</protein>
<feature type="region of interest" description="Disordered" evidence="1">
    <location>
        <begin position="991"/>
        <end position="1014"/>
    </location>
</feature>
<accession>A0A3B0BXL8</accession>
<dbReference type="OrthoDB" id="535891at2"/>
<dbReference type="AlphaFoldDB" id="A0A3B0BXL8"/>
<evidence type="ECO:0000259" key="2">
    <source>
        <dbReference type="Pfam" id="PF20248"/>
    </source>
</evidence>